<feature type="transmembrane region" description="Helical" evidence="2">
    <location>
        <begin position="618"/>
        <end position="635"/>
    </location>
</feature>
<dbReference type="Pfam" id="PF11992">
    <property type="entry name" value="TgpA_N"/>
    <property type="match status" value="1"/>
</dbReference>
<evidence type="ECO:0000313" key="6">
    <source>
        <dbReference type="Proteomes" id="UP000002754"/>
    </source>
</evidence>
<proteinExistence type="predicted"/>
<reference evidence="4 6" key="1">
    <citation type="journal article" date="2014" name="Genome Announc.">
        <title>Draft Genome Sequence of Bacillus alcalophilus AV1934, a Classic Alkaliphile Isolated from Human Feces in 1934.</title>
        <authorList>
            <person name="Attie O."/>
            <person name="Jayaprakash A."/>
            <person name="Shah H."/>
            <person name="Paulsen I.T."/>
            <person name="Morino M."/>
            <person name="Takahashi Y."/>
            <person name="Narumi I."/>
            <person name="Sachidanandam R."/>
            <person name="Satoh K."/>
            <person name="Ito M."/>
            <person name="Krulwich T.A."/>
        </authorList>
    </citation>
    <scope>NUCLEOTIDE SEQUENCE [LARGE SCALE GENOMIC DNA]</scope>
    <source>
        <strain evidence="4 6">AV1934</strain>
    </source>
</reference>
<dbReference type="PANTHER" id="PTHR42736:SF1">
    <property type="entry name" value="PROTEIN-GLUTAMINE GAMMA-GLUTAMYLTRANSFERASE"/>
    <property type="match status" value="1"/>
</dbReference>
<feature type="transmembrane region" description="Helical" evidence="2">
    <location>
        <begin position="114"/>
        <end position="134"/>
    </location>
</feature>
<protein>
    <submittedName>
        <fullName evidence="5">Peptidase</fullName>
    </submittedName>
</protein>
<accession>A0A094YQA2</accession>
<dbReference type="InterPro" id="IPR052901">
    <property type="entry name" value="Bact_TGase-like"/>
</dbReference>
<gene>
    <name evidence="5" type="ORF">AJ85_18305</name>
    <name evidence="4" type="ORF">BALCAV_0221130</name>
</gene>
<dbReference type="eggNOG" id="COG1305">
    <property type="taxonomic scope" value="Bacteria"/>
</dbReference>
<comment type="caution">
    <text evidence="4">The sequence shown here is derived from an EMBL/GenBank/DDBJ whole genome shotgun (WGS) entry which is preliminary data.</text>
</comment>
<feature type="domain" description="Transglutaminase-like" evidence="3">
    <location>
        <begin position="478"/>
        <end position="552"/>
    </location>
</feature>
<dbReference type="OrthoDB" id="9804872at2"/>
<reference evidence="5 7" key="2">
    <citation type="submission" date="2014-01" db="EMBL/GenBank/DDBJ databases">
        <title>Draft genome sequencing of Bacillus alcalophilus CGMCC 1.3604.</title>
        <authorList>
            <person name="Yang J."/>
            <person name="Diao L."/>
            <person name="Yang S."/>
        </authorList>
    </citation>
    <scope>NUCLEOTIDE SEQUENCE [LARGE SCALE GENOMIC DNA]</scope>
    <source>
        <strain evidence="5 7">CGMCC 1.3604</strain>
    </source>
</reference>
<sequence length="734" mass="84490">MFRKKKIELGRDFLLYGLSFLLLAEWILPLPHIANTGYIFIFLIVTALFFAITFCQLPLYLSLGLKVTTIIVGLNIMFFDDSFFSLGWVGIIIQDLSVNIGAIFSGQWYELTDMFRSFLFFLLLAILSYLLFYWTVIVRRILFFFIFTVIYITVIDTFTVYDATFAIIRTFILGFLLVGLSSIYRMVDKEKWLSFSKNVPKRLVMMMVVLLMVASTFGILLPKYEAKWDDPVPVLRQMVGLGPGGGTTQKIGYGANDTRLGGGFVQDTTPLFRAETTRSHYWRGETKDFYTGHGWEVETPDLEIGYNTTVGGYGQNTEAVEFEQLTTTITFVDDERAVFPHLFYPGEFLGMIDYLSEYALWQYDPFTAKVSTYNGDRSGDEVALSSYTLEYEYPTFYLEELRNLSRNAPADVVSSYTQLPETVPQRVYDLAAEIIAEETNVYDQAKAIERFLAGPDFEYETEDVPVPAEGQDYVDQFLFETQRGYCDNFSTAMVVMLRANDIPARWVKGFTNGSLIDSEMGTHVYEVTNGNAHSWVEVYFDEVGWVPFEPTKGYNHSFEFISSQTELDDAIDAEDAPEVEQEEEDLPEEDVEEEAEEEQEEEQAAGGSSSGSDFHINWLPLMVIVILLLILAFILRKKIIRQYLLFRFKYRDDKNAFVEAYEKLLWYAEYCGYKRMEGETLREYAKRIDKETGVNGMFILTEAYEPIFYGGKLGEASWKEQKERWIYVVQKITA</sequence>
<dbReference type="Gene3D" id="3.10.620.30">
    <property type="match status" value="1"/>
</dbReference>
<feature type="transmembrane region" description="Helical" evidence="2">
    <location>
        <begin position="72"/>
        <end position="94"/>
    </location>
</feature>
<feature type="transmembrane region" description="Helical" evidence="2">
    <location>
        <begin position="167"/>
        <end position="187"/>
    </location>
</feature>
<evidence type="ECO:0000256" key="1">
    <source>
        <dbReference type="SAM" id="MobiDB-lite"/>
    </source>
</evidence>
<dbReference type="EMBL" id="JALP01000245">
    <property type="protein sequence ID" value="THG89337.1"/>
    <property type="molecule type" value="Genomic_DNA"/>
</dbReference>
<organism evidence="4 6">
    <name type="scientific">Alkalihalobacillus alcalophilus ATCC 27647 = CGMCC 1.3604</name>
    <dbReference type="NCBI Taxonomy" id="1218173"/>
    <lineage>
        <taxon>Bacteria</taxon>
        <taxon>Bacillati</taxon>
        <taxon>Bacillota</taxon>
        <taxon>Bacilli</taxon>
        <taxon>Bacillales</taxon>
        <taxon>Bacillaceae</taxon>
        <taxon>Alkalihalobacillus</taxon>
    </lineage>
</organism>
<feature type="transmembrane region" description="Helical" evidence="2">
    <location>
        <begin position="37"/>
        <end position="60"/>
    </location>
</feature>
<dbReference type="SUPFAM" id="SSF54001">
    <property type="entry name" value="Cysteine proteinases"/>
    <property type="match status" value="1"/>
</dbReference>
<keyword evidence="2" id="KW-0472">Membrane</keyword>
<dbReference type="InterPro" id="IPR038765">
    <property type="entry name" value="Papain-like_cys_pep_sf"/>
</dbReference>
<keyword evidence="2" id="KW-0812">Transmembrane</keyword>
<name>A0A094YQA2_ALKAL</name>
<dbReference type="InterPro" id="IPR002931">
    <property type="entry name" value="Transglutaminase-like"/>
</dbReference>
<evidence type="ECO:0000259" key="3">
    <source>
        <dbReference type="SMART" id="SM00460"/>
    </source>
</evidence>
<dbReference type="Proteomes" id="UP000297014">
    <property type="component" value="Unassembled WGS sequence"/>
</dbReference>
<dbReference type="Proteomes" id="UP000002754">
    <property type="component" value="Unassembled WGS sequence"/>
</dbReference>
<evidence type="ECO:0000313" key="5">
    <source>
        <dbReference type="EMBL" id="THG89337.1"/>
    </source>
</evidence>
<dbReference type="EMBL" id="ALPT02000117">
    <property type="protein sequence ID" value="KGA95652.1"/>
    <property type="molecule type" value="Genomic_DNA"/>
</dbReference>
<keyword evidence="6" id="KW-1185">Reference proteome</keyword>
<dbReference type="STRING" id="1218173.BALCAV_0221130"/>
<dbReference type="Pfam" id="PF01841">
    <property type="entry name" value="Transglut_core"/>
    <property type="match status" value="1"/>
</dbReference>
<keyword evidence="2" id="KW-1133">Transmembrane helix</keyword>
<feature type="region of interest" description="Disordered" evidence="1">
    <location>
        <begin position="573"/>
        <end position="610"/>
    </location>
</feature>
<dbReference type="AlphaFoldDB" id="A0A094YQA2"/>
<evidence type="ECO:0000256" key="2">
    <source>
        <dbReference type="SAM" id="Phobius"/>
    </source>
</evidence>
<feature type="compositionally biased region" description="Acidic residues" evidence="1">
    <location>
        <begin position="573"/>
        <end position="603"/>
    </location>
</feature>
<feature type="transmembrane region" description="Helical" evidence="2">
    <location>
        <begin position="12"/>
        <end position="31"/>
    </location>
</feature>
<dbReference type="RefSeq" id="WP_003323354.1">
    <property type="nucleotide sequence ID" value="NZ_ALPT02000117.1"/>
</dbReference>
<evidence type="ECO:0000313" key="7">
    <source>
        <dbReference type="Proteomes" id="UP000297014"/>
    </source>
</evidence>
<evidence type="ECO:0000313" key="4">
    <source>
        <dbReference type="EMBL" id="KGA95652.1"/>
    </source>
</evidence>
<dbReference type="InterPro" id="IPR021878">
    <property type="entry name" value="TgpA_N"/>
</dbReference>
<dbReference type="PANTHER" id="PTHR42736">
    <property type="entry name" value="PROTEIN-GLUTAMINE GAMMA-GLUTAMYLTRANSFERASE"/>
    <property type="match status" value="1"/>
</dbReference>
<feature type="transmembrane region" description="Helical" evidence="2">
    <location>
        <begin position="203"/>
        <end position="221"/>
    </location>
</feature>
<dbReference type="SMART" id="SM00460">
    <property type="entry name" value="TGc"/>
    <property type="match status" value="1"/>
</dbReference>
<feature type="transmembrane region" description="Helical" evidence="2">
    <location>
        <begin position="141"/>
        <end position="161"/>
    </location>
</feature>